<dbReference type="AlphaFoldDB" id="A0A6S6TWP0"/>
<accession>A0A6S6TWP0</accession>
<organism evidence="1">
    <name type="scientific">uncultured Thiotrichaceae bacterium</name>
    <dbReference type="NCBI Taxonomy" id="298394"/>
    <lineage>
        <taxon>Bacteria</taxon>
        <taxon>Pseudomonadati</taxon>
        <taxon>Pseudomonadota</taxon>
        <taxon>Gammaproteobacteria</taxon>
        <taxon>Thiotrichales</taxon>
        <taxon>Thiotrichaceae</taxon>
        <taxon>environmental samples</taxon>
    </lineage>
</organism>
<evidence type="ECO:0008006" key="2">
    <source>
        <dbReference type="Google" id="ProtNLM"/>
    </source>
</evidence>
<name>A0A6S6TWP0_9GAMM</name>
<reference evidence="1" key="1">
    <citation type="submission" date="2020-01" db="EMBL/GenBank/DDBJ databases">
        <authorList>
            <person name="Meier V. D."/>
            <person name="Meier V D."/>
        </authorList>
    </citation>
    <scope>NUCLEOTIDE SEQUENCE</scope>
    <source>
        <strain evidence="1">HLG_WM_MAG_08</strain>
    </source>
</reference>
<proteinExistence type="predicted"/>
<feature type="non-terminal residue" evidence="1">
    <location>
        <position position="1"/>
    </location>
</feature>
<evidence type="ECO:0000313" key="1">
    <source>
        <dbReference type="EMBL" id="CAA6823825.1"/>
    </source>
</evidence>
<dbReference type="EMBL" id="CACVAV010000368">
    <property type="protein sequence ID" value="CAA6823825.1"/>
    <property type="molecule type" value="Genomic_DNA"/>
</dbReference>
<gene>
    <name evidence="1" type="ORF">HELGO_WM59102</name>
</gene>
<protein>
    <recommendedName>
        <fullName evidence="2">Spore coat protein U domain-containing protein</fullName>
    </recommendedName>
</protein>
<sequence>EIPAFLYFQVGSATETPEITFDATPNLSAQGAYGGPALPTVPVLTPTRITGSDVSDGVNVKVRANCGDVKLAYSISDSAGLVSAEGYHIPFDALITSSDDAGLSAPVLANAANQQATVATTSYGAVTDRSTVWYYSYNKPDMPVSGVYQGTVTYQASCL</sequence>